<accession>A0A370TXZ6</accession>
<evidence type="ECO:0000256" key="2">
    <source>
        <dbReference type="ARBA" id="ARBA00022737"/>
    </source>
</evidence>
<dbReference type="PANTHER" id="PTHR47936">
    <property type="entry name" value="PPR_LONG DOMAIN-CONTAINING PROTEIN"/>
    <property type="match status" value="1"/>
</dbReference>
<evidence type="ECO:0000256" key="6">
    <source>
        <dbReference type="SAM" id="MobiDB-lite"/>
    </source>
</evidence>
<dbReference type="Gene3D" id="1.25.40.10">
    <property type="entry name" value="Tetratricopeptide repeat domain"/>
    <property type="match status" value="3"/>
</dbReference>
<dbReference type="InterPro" id="IPR002885">
    <property type="entry name" value="PPR_rpt"/>
</dbReference>
<sequence>MNAATPICTKCRALIRQPKSFARLPRATFISLSNTTPRTAPKSPNGFAHAEPDATDNVSTSTGSGEMPARLPLRLQGQRQRPRPIDPKPGDILESIFEEAVAPHRLAKDPQQQSTTSLEPYKNAEALRKLLSEKTAPVESWNFFVEHFGPDIWSKDKGTVGQRALPAFLHSAAKQVLRQVISAKYQHPFSSTLPTVAEVSTLYAQLGLLHGNDWADMMLNLIGEILKIRQESPRDHIREKALLSDLLGSWNVVCRRSGHVPSFTPVDSLCLDWSKLPYVSTQHTTYVYRKSGLPSLFGLLAPSFRLRHLDNVPIIAIATLALLAKESPPETTGLLDDPAFINTLRQVIGVRGYDINQLKGVNDGSNIDIVSGFAIKEWHELDLHSTKTADPPRGATHLSSPSPVYRIGIHKRIQDALGRRDVSQLDKLWIDVANLPISQSDGEPNSSGLPARHETGTLSASLCNYFILAYMTLRMPNSAINVWNHMVSSGLTPTVRTWTAMLDGCRASRDRNALETIWGKMQQSDVKPDTVCWTTRIIGLIECGRVEDGLRALDEMGRTWLSVMKSEQGKTTSGKLSPRSDIQGAAKPTTETINAVIAGLLRKRKSEAIRHVLSWSSKFDIRPDIVTYNTLLRYLIRDGRSKEVGVILQQMQKSGVEADVVTFTTIIEEIFHPSESTTPEEQRESILAILSEMEAAGVKANLHTYGKIIYQILRTPHGDFTAVTAVMERMAQQGLQPSSHIYTMLIDHYFNRETPDLDAARGLIERVRLEPGSADHIFWDRVIEGYARAGDTASAMRILGRLNSEQNVTGWVPLKTLLLALAQNQEWDVARTLVKNTIADRGGPISEDEHGKEGQHPFWRLATELGLLQAYP</sequence>
<organism evidence="7 8">
    <name type="scientific">Venustampulla echinocandica</name>
    <dbReference type="NCBI Taxonomy" id="2656787"/>
    <lineage>
        <taxon>Eukaryota</taxon>
        <taxon>Fungi</taxon>
        <taxon>Dikarya</taxon>
        <taxon>Ascomycota</taxon>
        <taxon>Pezizomycotina</taxon>
        <taxon>Leotiomycetes</taxon>
        <taxon>Helotiales</taxon>
        <taxon>Pleuroascaceae</taxon>
        <taxon>Venustampulla</taxon>
    </lineage>
</organism>
<feature type="region of interest" description="Disordered" evidence="6">
    <location>
        <begin position="32"/>
        <end position="91"/>
    </location>
</feature>
<feature type="compositionally biased region" description="Low complexity" evidence="6">
    <location>
        <begin position="70"/>
        <end position="79"/>
    </location>
</feature>
<evidence type="ECO:0000313" key="7">
    <source>
        <dbReference type="EMBL" id="RDL40399.1"/>
    </source>
</evidence>
<dbReference type="Pfam" id="PF01535">
    <property type="entry name" value="PPR"/>
    <property type="match status" value="1"/>
</dbReference>
<comment type="function">
    <text evidence="3">Regulates mitochondrial small subunit maturation by controlling 15S rRNA 5'-end processing. Localizes to the 5' precursor of the 15S rRNA in a position that is subsequently occupied by mS47 in the mature yeast mtSSU. Uses structure and sequence-specific RNA recognition, binding to a single-stranded region of the precursor and specifically recognizing bases -6 to -1. The exchange of Ccm1 for mS47 is coupled to the irreversible removal of precursor rRNA that is accompanied by conformational changes of the mitoribosomal proteins uS5m and mS26. These conformational changes signal completion of 5'-end rRNA processing through protection of the mature 5'-end of the 15S rRNA and stabilization of mS47. The removal of the 5' precursor together with the dissociation of Ccm1 may be catalyzed by the 5'-3' exoribonuclease Pet127. Involved in the specific removal of group I introns in mitochondrial encoded transcripts.</text>
</comment>
<proteinExistence type="inferred from homology"/>
<dbReference type="Pfam" id="PF13041">
    <property type="entry name" value="PPR_2"/>
    <property type="match status" value="2"/>
</dbReference>
<dbReference type="GeneID" id="43593227"/>
<dbReference type="Proteomes" id="UP000254866">
    <property type="component" value="Unassembled WGS sequence"/>
</dbReference>
<evidence type="ECO:0000256" key="4">
    <source>
        <dbReference type="ARBA" id="ARBA00044511"/>
    </source>
</evidence>
<feature type="repeat" description="PPR" evidence="5">
    <location>
        <begin position="494"/>
        <end position="528"/>
    </location>
</feature>
<comment type="caution">
    <text evidence="7">The sequence shown here is derived from an EMBL/GenBank/DDBJ whole genome shotgun (WGS) entry which is preliminary data.</text>
</comment>
<evidence type="ECO:0000256" key="3">
    <source>
        <dbReference type="ARBA" id="ARBA00044493"/>
    </source>
</evidence>
<evidence type="ECO:0000256" key="1">
    <source>
        <dbReference type="ARBA" id="ARBA00006192"/>
    </source>
</evidence>
<keyword evidence="8" id="KW-1185">Reference proteome</keyword>
<dbReference type="AlphaFoldDB" id="A0A370TXZ6"/>
<keyword evidence="2" id="KW-0677">Repeat</keyword>
<evidence type="ECO:0008006" key="9">
    <source>
        <dbReference type="Google" id="ProtNLM"/>
    </source>
</evidence>
<reference evidence="7 8" key="1">
    <citation type="journal article" date="2018" name="IMA Fungus">
        <title>IMA Genome-F 9: Draft genome sequence of Annulohypoxylon stygium, Aspergillus mulundensis, Berkeleyomyces basicola (syn. Thielaviopsis basicola), Ceratocystis smalleyi, two Cercospora beticola strains, Coleophoma cylindrospora, Fusarium fracticaudum, Phialophora cf. hyalina, and Morchella septimelata.</title>
        <authorList>
            <person name="Wingfield B.D."/>
            <person name="Bills G.F."/>
            <person name="Dong Y."/>
            <person name="Huang W."/>
            <person name="Nel W.J."/>
            <person name="Swalarsk-Parry B.S."/>
            <person name="Vaghefi N."/>
            <person name="Wilken P.M."/>
            <person name="An Z."/>
            <person name="de Beer Z.W."/>
            <person name="De Vos L."/>
            <person name="Chen L."/>
            <person name="Duong T.A."/>
            <person name="Gao Y."/>
            <person name="Hammerbacher A."/>
            <person name="Kikkert J.R."/>
            <person name="Li Y."/>
            <person name="Li H."/>
            <person name="Li K."/>
            <person name="Li Q."/>
            <person name="Liu X."/>
            <person name="Ma X."/>
            <person name="Naidoo K."/>
            <person name="Pethybridge S.J."/>
            <person name="Sun J."/>
            <person name="Steenkamp E.T."/>
            <person name="van der Nest M.A."/>
            <person name="van Wyk S."/>
            <person name="Wingfield M.J."/>
            <person name="Xiong C."/>
            <person name="Yue Q."/>
            <person name="Zhang X."/>
        </authorList>
    </citation>
    <scope>NUCLEOTIDE SEQUENCE [LARGE SCALE GENOMIC DNA]</scope>
    <source>
        <strain evidence="7 8">BP 5553</strain>
    </source>
</reference>
<dbReference type="PROSITE" id="PS51375">
    <property type="entry name" value="PPR"/>
    <property type="match status" value="2"/>
</dbReference>
<dbReference type="EMBL" id="NPIC01000001">
    <property type="protein sequence ID" value="RDL40399.1"/>
    <property type="molecule type" value="Genomic_DNA"/>
</dbReference>
<evidence type="ECO:0000256" key="5">
    <source>
        <dbReference type="PROSITE-ProRule" id="PRU00708"/>
    </source>
</evidence>
<feature type="repeat" description="PPR" evidence="5">
    <location>
        <begin position="624"/>
        <end position="658"/>
    </location>
</feature>
<gene>
    <name evidence="7" type="ORF">BP5553_00378</name>
</gene>
<name>A0A370TXZ6_9HELO</name>
<dbReference type="RefSeq" id="XP_031873055.1">
    <property type="nucleotide sequence ID" value="XM_032009001.1"/>
</dbReference>
<dbReference type="OrthoDB" id="185373at2759"/>
<dbReference type="STRING" id="2656787.A0A370TXZ6"/>
<comment type="similarity">
    <text evidence="1">Belongs to the CCM1 family.</text>
</comment>
<comment type="subunit">
    <text evidence="4">Binds to mitochondrial small subunit 15S rRNA.</text>
</comment>
<dbReference type="PANTHER" id="PTHR47936:SF1">
    <property type="entry name" value="PENTATRICOPEPTIDE REPEAT-CONTAINING PROTEIN GUN1, CHLOROPLASTIC"/>
    <property type="match status" value="1"/>
</dbReference>
<evidence type="ECO:0000313" key="8">
    <source>
        <dbReference type="Proteomes" id="UP000254866"/>
    </source>
</evidence>
<dbReference type="InterPro" id="IPR011990">
    <property type="entry name" value="TPR-like_helical_dom_sf"/>
</dbReference>
<dbReference type="NCBIfam" id="TIGR00756">
    <property type="entry name" value="PPR"/>
    <property type="match status" value="2"/>
</dbReference>
<dbReference type="Pfam" id="PF13812">
    <property type="entry name" value="PPR_3"/>
    <property type="match status" value="1"/>
</dbReference>
<protein>
    <recommendedName>
        <fullName evidence="9">Pentacotripeptide-repeat region of PRORP domain-containing protein</fullName>
    </recommendedName>
</protein>